<sequence>MSRTYRASRRMNGEQRAERAAQAYELRLQGLTIAVIARELDLAGSTVHELLTEYSAARLDPLTDEYRRIELDRLDDYTAKAYEVLVAEHVLVQHGKVIYDPETEAPMRDLAPKLAAIDRLVRISERRSRLLGLDAVIKADVTVTPVDPTDLALMQLVTEARAKTAVEEARLKGEGA</sequence>
<dbReference type="Proteomes" id="UP000640052">
    <property type="component" value="Unassembled WGS sequence"/>
</dbReference>
<keyword evidence="2" id="KW-1185">Reference proteome</keyword>
<dbReference type="EMBL" id="BOOA01000035">
    <property type="protein sequence ID" value="GIH26044.1"/>
    <property type="molecule type" value="Genomic_DNA"/>
</dbReference>
<dbReference type="AlphaFoldDB" id="A0A919ULJ3"/>
<proteinExistence type="predicted"/>
<organism evidence="1 2">
    <name type="scientific">Acrocarpospora phusangensis</name>
    <dbReference type="NCBI Taxonomy" id="1070424"/>
    <lineage>
        <taxon>Bacteria</taxon>
        <taxon>Bacillati</taxon>
        <taxon>Actinomycetota</taxon>
        <taxon>Actinomycetes</taxon>
        <taxon>Streptosporangiales</taxon>
        <taxon>Streptosporangiaceae</taxon>
        <taxon>Acrocarpospora</taxon>
    </lineage>
</organism>
<gene>
    <name evidence="1" type="ORF">Aph01nite_43540</name>
</gene>
<evidence type="ECO:0000313" key="1">
    <source>
        <dbReference type="EMBL" id="GIH26044.1"/>
    </source>
</evidence>
<dbReference type="RefSeq" id="WP_204042736.1">
    <property type="nucleotide sequence ID" value="NZ_BOOA01000035.1"/>
</dbReference>
<name>A0A919ULJ3_9ACTN</name>
<accession>A0A919ULJ3</accession>
<protein>
    <submittedName>
        <fullName evidence="1">Uncharacterized protein</fullName>
    </submittedName>
</protein>
<evidence type="ECO:0000313" key="2">
    <source>
        <dbReference type="Proteomes" id="UP000640052"/>
    </source>
</evidence>
<reference evidence="1" key="1">
    <citation type="submission" date="2021-01" db="EMBL/GenBank/DDBJ databases">
        <title>Whole genome shotgun sequence of Acrocarpospora phusangensis NBRC 108782.</title>
        <authorList>
            <person name="Komaki H."/>
            <person name="Tamura T."/>
        </authorList>
    </citation>
    <scope>NUCLEOTIDE SEQUENCE</scope>
    <source>
        <strain evidence="1">NBRC 108782</strain>
    </source>
</reference>
<comment type="caution">
    <text evidence="1">The sequence shown here is derived from an EMBL/GenBank/DDBJ whole genome shotgun (WGS) entry which is preliminary data.</text>
</comment>